<comment type="caution">
    <text evidence="3">The sequence shown here is derived from an EMBL/GenBank/DDBJ whole genome shotgun (WGS) entry which is preliminary data.</text>
</comment>
<reference evidence="3 4" key="1">
    <citation type="submission" date="2019-07" db="EMBL/GenBank/DDBJ databases">
        <title>New species of Amycolatopsis and Streptomyces.</title>
        <authorList>
            <person name="Duangmal K."/>
            <person name="Teo W.F.A."/>
            <person name="Lipun K."/>
        </authorList>
    </citation>
    <scope>NUCLEOTIDE SEQUENCE [LARGE SCALE GENOMIC DNA]</scope>
    <source>
        <strain evidence="3 4">NBRC 106415</strain>
    </source>
</reference>
<dbReference type="SUPFAM" id="SSF53697">
    <property type="entry name" value="SIS domain"/>
    <property type="match status" value="1"/>
</dbReference>
<protein>
    <submittedName>
        <fullName evidence="3">SIS domain-containing protein</fullName>
    </submittedName>
</protein>
<dbReference type="EMBL" id="VJZC01000094">
    <property type="protein sequence ID" value="MPY58643.1"/>
    <property type="molecule type" value="Genomic_DNA"/>
</dbReference>
<proteinExistence type="predicted"/>
<dbReference type="PANTHER" id="PTHR30390">
    <property type="entry name" value="SEDOHEPTULOSE 7-PHOSPHATE ISOMERASE / DNAA INITIATOR-ASSOCIATING FACTOR FOR REPLICATION INITIATION"/>
    <property type="match status" value="1"/>
</dbReference>
<dbReference type="InterPro" id="IPR046348">
    <property type="entry name" value="SIS_dom_sf"/>
</dbReference>
<dbReference type="GO" id="GO:0097367">
    <property type="term" value="F:carbohydrate derivative binding"/>
    <property type="evidence" value="ECO:0007669"/>
    <property type="project" value="InterPro"/>
</dbReference>
<accession>A0A5N8XGK6</accession>
<feature type="region of interest" description="Disordered" evidence="1">
    <location>
        <begin position="1"/>
        <end position="29"/>
    </location>
</feature>
<feature type="region of interest" description="Disordered" evidence="1">
    <location>
        <begin position="211"/>
        <end position="234"/>
    </location>
</feature>
<dbReference type="InterPro" id="IPR001347">
    <property type="entry name" value="SIS_dom"/>
</dbReference>
<sequence length="234" mass="23549">MCTPAAPVDDPPGGPHGRAPGRTEHSVEPDSYLSTLVEAAHRIDTREVSAVADRIAAAWARGATVFVAGNGGSAATASHMVCDLAKSATPGLAAGVRVVPLLDTSVLTAWANDVSYEAVFAAQLATQARAGDVLVAITASGSSPNIVQALITARAHGVESVALLGFDGGTARSLADDVVMVHAHHYGVVEDLHLAVNHMITEQLGARMNAGPAGETATLSAAGPADGQVVGGAR</sequence>
<keyword evidence="4" id="KW-1185">Reference proteome</keyword>
<organism evidence="3 4">
    <name type="scientific">Streptomyces spongiae</name>
    <dbReference type="NCBI Taxonomy" id="565072"/>
    <lineage>
        <taxon>Bacteria</taxon>
        <taxon>Bacillati</taxon>
        <taxon>Actinomycetota</taxon>
        <taxon>Actinomycetes</taxon>
        <taxon>Kitasatosporales</taxon>
        <taxon>Streptomycetaceae</taxon>
        <taxon>Streptomyces</taxon>
    </lineage>
</organism>
<dbReference type="PANTHER" id="PTHR30390:SF8">
    <property type="entry name" value="SUGAR ISOMERASE (SIS)"/>
    <property type="match status" value="1"/>
</dbReference>
<dbReference type="AlphaFoldDB" id="A0A5N8XGK6"/>
<dbReference type="PROSITE" id="PS51464">
    <property type="entry name" value="SIS"/>
    <property type="match status" value="1"/>
</dbReference>
<name>A0A5N8XGK6_9ACTN</name>
<evidence type="ECO:0000256" key="1">
    <source>
        <dbReference type="SAM" id="MobiDB-lite"/>
    </source>
</evidence>
<gene>
    <name evidence="3" type="ORF">FNH08_16175</name>
</gene>
<feature type="domain" description="SIS" evidence="2">
    <location>
        <begin position="51"/>
        <end position="210"/>
    </location>
</feature>
<dbReference type="InterPro" id="IPR050099">
    <property type="entry name" value="SIS_GmhA/DiaA_subfam"/>
</dbReference>
<dbReference type="Pfam" id="PF13580">
    <property type="entry name" value="SIS_2"/>
    <property type="match status" value="1"/>
</dbReference>
<dbReference type="InterPro" id="IPR035461">
    <property type="entry name" value="GmhA/DiaA"/>
</dbReference>
<dbReference type="CDD" id="cd05006">
    <property type="entry name" value="SIS_GmhA"/>
    <property type="match status" value="1"/>
</dbReference>
<dbReference type="GO" id="GO:1901135">
    <property type="term" value="P:carbohydrate derivative metabolic process"/>
    <property type="evidence" value="ECO:0007669"/>
    <property type="project" value="InterPro"/>
</dbReference>
<dbReference type="Proteomes" id="UP000400924">
    <property type="component" value="Unassembled WGS sequence"/>
</dbReference>
<evidence type="ECO:0000313" key="4">
    <source>
        <dbReference type="Proteomes" id="UP000400924"/>
    </source>
</evidence>
<evidence type="ECO:0000313" key="3">
    <source>
        <dbReference type="EMBL" id="MPY58643.1"/>
    </source>
</evidence>
<evidence type="ECO:0000259" key="2">
    <source>
        <dbReference type="PROSITE" id="PS51464"/>
    </source>
</evidence>
<dbReference type="Gene3D" id="3.40.50.10490">
    <property type="entry name" value="Glucose-6-phosphate isomerase like protein, domain 1"/>
    <property type="match status" value="1"/>
</dbReference>